<accession>A0A8X6NZP4</accession>
<keyword evidence="2" id="KW-1185">Reference proteome</keyword>
<reference evidence="1" key="1">
    <citation type="submission" date="2020-08" db="EMBL/GenBank/DDBJ databases">
        <title>Multicomponent nature underlies the extraordinary mechanical properties of spider dragline silk.</title>
        <authorList>
            <person name="Kono N."/>
            <person name="Nakamura H."/>
            <person name="Mori M."/>
            <person name="Yoshida Y."/>
            <person name="Ohtoshi R."/>
            <person name="Malay A.D."/>
            <person name="Moran D.A.P."/>
            <person name="Tomita M."/>
            <person name="Numata K."/>
            <person name="Arakawa K."/>
        </authorList>
    </citation>
    <scope>NUCLEOTIDE SEQUENCE</scope>
</reference>
<dbReference type="InterPro" id="IPR036691">
    <property type="entry name" value="Endo/exonu/phosph_ase_sf"/>
</dbReference>
<dbReference type="OrthoDB" id="6433336at2759"/>
<dbReference type="AlphaFoldDB" id="A0A8X6NZP4"/>
<evidence type="ECO:0000313" key="1">
    <source>
        <dbReference type="EMBL" id="GFT39503.1"/>
    </source>
</evidence>
<comment type="caution">
    <text evidence="1">The sequence shown here is derived from an EMBL/GenBank/DDBJ whole genome shotgun (WGS) entry which is preliminary data.</text>
</comment>
<evidence type="ECO:0008006" key="3">
    <source>
        <dbReference type="Google" id="ProtNLM"/>
    </source>
</evidence>
<dbReference type="EMBL" id="BMAW01063278">
    <property type="protein sequence ID" value="GFT39503.1"/>
    <property type="molecule type" value="Genomic_DNA"/>
</dbReference>
<dbReference type="Proteomes" id="UP000887013">
    <property type="component" value="Unassembled WGS sequence"/>
</dbReference>
<evidence type="ECO:0000313" key="2">
    <source>
        <dbReference type="Proteomes" id="UP000887013"/>
    </source>
</evidence>
<organism evidence="1 2">
    <name type="scientific">Nephila pilipes</name>
    <name type="common">Giant wood spider</name>
    <name type="synonym">Nephila maculata</name>
    <dbReference type="NCBI Taxonomy" id="299642"/>
    <lineage>
        <taxon>Eukaryota</taxon>
        <taxon>Metazoa</taxon>
        <taxon>Ecdysozoa</taxon>
        <taxon>Arthropoda</taxon>
        <taxon>Chelicerata</taxon>
        <taxon>Arachnida</taxon>
        <taxon>Araneae</taxon>
        <taxon>Araneomorphae</taxon>
        <taxon>Entelegynae</taxon>
        <taxon>Araneoidea</taxon>
        <taxon>Nephilidae</taxon>
        <taxon>Nephila</taxon>
    </lineage>
</organism>
<dbReference type="SUPFAM" id="SSF56219">
    <property type="entry name" value="DNase I-like"/>
    <property type="match status" value="1"/>
</dbReference>
<proteinExistence type="predicted"/>
<name>A0A8X6NZP4_NEPPI</name>
<gene>
    <name evidence="1" type="ORF">NPIL_560981</name>
</gene>
<protein>
    <recommendedName>
        <fullName evidence="3">Endonuclease/exonuclease/phosphatase domain-containing protein</fullName>
    </recommendedName>
</protein>
<sequence length="109" mass="12339">MRYSNCRRKCNSASLPEYPNHNIGDNRYQPGKGRCQNYGIDILAPNKPAYYSINKHYQPSTMDLGLAKGIQNFSVSTSEDLSSDHNPVYFLVSLDNITSQPQNQILLIK</sequence>